<name>A0A1R3RDA2_ASPC5</name>
<keyword evidence="2" id="KW-1185">Reference proteome</keyword>
<protein>
    <submittedName>
        <fullName evidence="1">Uncharacterized protein</fullName>
    </submittedName>
</protein>
<sequence>MIAITHAGGLELLPANAPDNSLIPFGGKSTGHVEGIKDPSLPMQGYGIMSHPSAMGSSEGHQSFHDSKHTWHPLVQSSRGAYHTHGCLRRGNGTITTPFWKPPLRKGSQPPCACRKSIVPARSYQWRPAELQWASGIDGA</sequence>
<reference evidence="2" key="1">
    <citation type="journal article" date="2017" name="Genome Biol.">
        <title>Comparative genomics reveals high biological diversity and specific adaptations in the industrially and medically important fungal genus Aspergillus.</title>
        <authorList>
            <person name="de Vries R.P."/>
            <person name="Riley R."/>
            <person name="Wiebenga A."/>
            <person name="Aguilar-Osorio G."/>
            <person name="Amillis S."/>
            <person name="Uchima C.A."/>
            <person name="Anderluh G."/>
            <person name="Asadollahi M."/>
            <person name="Askin M."/>
            <person name="Barry K."/>
            <person name="Battaglia E."/>
            <person name="Bayram O."/>
            <person name="Benocci T."/>
            <person name="Braus-Stromeyer S.A."/>
            <person name="Caldana C."/>
            <person name="Canovas D."/>
            <person name="Cerqueira G.C."/>
            <person name="Chen F."/>
            <person name="Chen W."/>
            <person name="Choi C."/>
            <person name="Clum A."/>
            <person name="Dos Santos R.A."/>
            <person name="Damasio A.R."/>
            <person name="Diallinas G."/>
            <person name="Emri T."/>
            <person name="Fekete E."/>
            <person name="Flipphi M."/>
            <person name="Freyberg S."/>
            <person name="Gallo A."/>
            <person name="Gournas C."/>
            <person name="Habgood R."/>
            <person name="Hainaut M."/>
            <person name="Harispe M.L."/>
            <person name="Henrissat B."/>
            <person name="Hilden K.S."/>
            <person name="Hope R."/>
            <person name="Hossain A."/>
            <person name="Karabika E."/>
            <person name="Karaffa L."/>
            <person name="Karanyi Z."/>
            <person name="Krasevec N."/>
            <person name="Kuo A."/>
            <person name="Kusch H."/>
            <person name="LaButti K."/>
            <person name="Lagendijk E.L."/>
            <person name="Lapidus A."/>
            <person name="Levasseur A."/>
            <person name="Lindquist E."/>
            <person name="Lipzen A."/>
            <person name="Logrieco A.F."/>
            <person name="MacCabe A."/>
            <person name="Maekelae M.R."/>
            <person name="Malavazi I."/>
            <person name="Melin P."/>
            <person name="Meyer V."/>
            <person name="Mielnichuk N."/>
            <person name="Miskei M."/>
            <person name="Molnar A.P."/>
            <person name="Mule G."/>
            <person name="Ngan C.Y."/>
            <person name="Orejas M."/>
            <person name="Orosz E."/>
            <person name="Ouedraogo J.P."/>
            <person name="Overkamp K.M."/>
            <person name="Park H.-S."/>
            <person name="Perrone G."/>
            <person name="Piumi F."/>
            <person name="Punt P.J."/>
            <person name="Ram A.F."/>
            <person name="Ramon A."/>
            <person name="Rauscher S."/>
            <person name="Record E."/>
            <person name="Riano-Pachon D.M."/>
            <person name="Robert V."/>
            <person name="Roehrig J."/>
            <person name="Ruller R."/>
            <person name="Salamov A."/>
            <person name="Salih N.S."/>
            <person name="Samson R.A."/>
            <person name="Sandor E."/>
            <person name="Sanguinetti M."/>
            <person name="Schuetze T."/>
            <person name="Sepcic K."/>
            <person name="Shelest E."/>
            <person name="Sherlock G."/>
            <person name="Sophianopoulou V."/>
            <person name="Squina F.M."/>
            <person name="Sun H."/>
            <person name="Susca A."/>
            <person name="Todd R.B."/>
            <person name="Tsang A."/>
            <person name="Unkles S.E."/>
            <person name="van de Wiele N."/>
            <person name="van Rossen-Uffink D."/>
            <person name="Oliveira J.V."/>
            <person name="Vesth T.C."/>
            <person name="Visser J."/>
            <person name="Yu J.-H."/>
            <person name="Zhou M."/>
            <person name="Andersen M.R."/>
            <person name="Archer D.B."/>
            <person name="Baker S.E."/>
            <person name="Benoit I."/>
            <person name="Brakhage A.A."/>
            <person name="Braus G.H."/>
            <person name="Fischer R."/>
            <person name="Frisvad J.C."/>
            <person name="Goldman G.H."/>
            <person name="Houbraken J."/>
            <person name="Oakley B."/>
            <person name="Pocsi I."/>
            <person name="Scazzocchio C."/>
            <person name="Seiboth B."/>
            <person name="vanKuyk P.A."/>
            <person name="Wortman J."/>
            <person name="Dyer P.S."/>
            <person name="Grigoriev I.V."/>
        </authorList>
    </citation>
    <scope>NUCLEOTIDE SEQUENCE [LARGE SCALE GENOMIC DNA]</scope>
    <source>
        <strain evidence="2">ITEM 5010</strain>
    </source>
</reference>
<gene>
    <name evidence="1" type="ORF">ASPCADRAFT_210308</name>
</gene>
<organism evidence="1 2">
    <name type="scientific">Aspergillus carbonarius (strain ITEM 5010)</name>
    <dbReference type="NCBI Taxonomy" id="602072"/>
    <lineage>
        <taxon>Eukaryota</taxon>
        <taxon>Fungi</taxon>
        <taxon>Dikarya</taxon>
        <taxon>Ascomycota</taxon>
        <taxon>Pezizomycotina</taxon>
        <taxon>Eurotiomycetes</taxon>
        <taxon>Eurotiomycetidae</taxon>
        <taxon>Eurotiales</taxon>
        <taxon>Aspergillaceae</taxon>
        <taxon>Aspergillus</taxon>
        <taxon>Aspergillus subgen. Circumdati</taxon>
    </lineage>
</organism>
<evidence type="ECO:0000313" key="2">
    <source>
        <dbReference type="Proteomes" id="UP000188318"/>
    </source>
</evidence>
<evidence type="ECO:0000313" key="1">
    <source>
        <dbReference type="EMBL" id="OOF92460.1"/>
    </source>
</evidence>
<proteinExistence type="predicted"/>
<dbReference type="Proteomes" id="UP000188318">
    <property type="component" value="Unassembled WGS sequence"/>
</dbReference>
<dbReference type="EMBL" id="KV907507">
    <property type="protein sequence ID" value="OOF92460.1"/>
    <property type="molecule type" value="Genomic_DNA"/>
</dbReference>
<dbReference type="OrthoDB" id="10617658at2759"/>
<accession>A0A1R3RDA2</accession>
<dbReference type="AlphaFoldDB" id="A0A1R3RDA2"/>
<dbReference type="VEuPathDB" id="FungiDB:ASPCADRAFT_210308"/>